<name>A0A0F9L328_9ZZZZ</name>
<evidence type="ECO:0000313" key="2">
    <source>
        <dbReference type="EMBL" id="KKM22100.1"/>
    </source>
</evidence>
<proteinExistence type="predicted"/>
<evidence type="ECO:0000256" key="1">
    <source>
        <dbReference type="SAM" id="Phobius"/>
    </source>
</evidence>
<dbReference type="AlphaFoldDB" id="A0A0F9L328"/>
<keyword evidence="1" id="KW-0472">Membrane</keyword>
<comment type="caution">
    <text evidence="2">The sequence shown here is derived from an EMBL/GenBank/DDBJ whole genome shotgun (WGS) entry which is preliminary data.</text>
</comment>
<gene>
    <name evidence="2" type="ORF">LCGC14_1628750</name>
</gene>
<feature type="transmembrane region" description="Helical" evidence="1">
    <location>
        <begin position="6"/>
        <end position="30"/>
    </location>
</feature>
<dbReference type="EMBL" id="LAZR01013406">
    <property type="protein sequence ID" value="KKM22100.1"/>
    <property type="molecule type" value="Genomic_DNA"/>
</dbReference>
<keyword evidence="1" id="KW-1133">Transmembrane helix</keyword>
<protein>
    <submittedName>
        <fullName evidence="2">Uncharacterized protein</fullName>
    </submittedName>
</protein>
<keyword evidence="1" id="KW-0812">Transmembrane</keyword>
<sequence length="74" mass="8394">MTKGNIKYYIGMALTIIVIAASVIYGYATLEHQVADNTKMQPKVEQNTEHRIKFEEKVSNIERDVGLILKAVQK</sequence>
<reference evidence="2" key="1">
    <citation type="journal article" date="2015" name="Nature">
        <title>Complex archaea that bridge the gap between prokaryotes and eukaryotes.</title>
        <authorList>
            <person name="Spang A."/>
            <person name="Saw J.H."/>
            <person name="Jorgensen S.L."/>
            <person name="Zaremba-Niedzwiedzka K."/>
            <person name="Martijn J."/>
            <person name="Lind A.E."/>
            <person name="van Eijk R."/>
            <person name="Schleper C."/>
            <person name="Guy L."/>
            <person name="Ettema T.J."/>
        </authorList>
    </citation>
    <scope>NUCLEOTIDE SEQUENCE</scope>
</reference>
<organism evidence="2">
    <name type="scientific">marine sediment metagenome</name>
    <dbReference type="NCBI Taxonomy" id="412755"/>
    <lineage>
        <taxon>unclassified sequences</taxon>
        <taxon>metagenomes</taxon>
        <taxon>ecological metagenomes</taxon>
    </lineage>
</organism>
<accession>A0A0F9L328</accession>